<evidence type="ECO:0000256" key="5">
    <source>
        <dbReference type="PROSITE-ProRule" id="PRU01248"/>
    </source>
</evidence>
<dbReference type="SUPFAM" id="SSF56349">
    <property type="entry name" value="DNA breaking-rejoining enzymes"/>
    <property type="match status" value="1"/>
</dbReference>
<dbReference type="GO" id="GO:0015074">
    <property type="term" value="P:DNA integration"/>
    <property type="evidence" value="ECO:0007669"/>
    <property type="project" value="UniProtKB-KW"/>
</dbReference>
<keyword evidence="7" id="KW-1133">Transmembrane helix</keyword>
<dbReference type="EMBL" id="UGTW01000001">
    <property type="protein sequence ID" value="SUC15047.1"/>
    <property type="molecule type" value="Genomic_DNA"/>
</dbReference>
<keyword evidence="2" id="KW-0229">DNA integration</keyword>
<feature type="domain" description="Core-binding (CB)" evidence="9">
    <location>
        <begin position="479"/>
        <end position="558"/>
    </location>
</feature>
<keyword evidence="7" id="KW-0812">Transmembrane</keyword>
<gene>
    <name evidence="10" type="primary">xerD_1</name>
    <name evidence="10" type="ORF">NCTC10376_00885</name>
</gene>
<feature type="domain" description="Tyr recombinase" evidence="8">
    <location>
        <begin position="596"/>
        <end position="791"/>
    </location>
</feature>
<dbReference type="Pfam" id="PF00589">
    <property type="entry name" value="Phage_integrase"/>
    <property type="match status" value="1"/>
</dbReference>
<dbReference type="Proteomes" id="UP000254331">
    <property type="component" value="Unassembled WGS sequence"/>
</dbReference>
<dbReference type="CDD" id="cd00397">
    <property type="entry name" value="DNA_BRE_C"/>
    <property type="match status" value="1"/>
</dbReference>
<keyword evidence="7" id="KW-0472">Membrane</keyword>
<dbReference type="InterPro" id="IPR050090">
    <property type="entry name" value="Tyrosine_recombinase_XerCD"/>
</dbReference>
<evidence type="ECO:0000313" key="10">
    <source>
        <dbReference type="EMBL" id="SUC15047.1"/>
    </source>
</evidence>
<sequence length="795" mass="89360">MKDKSWLYSRVVVGYLVLSFPAIATFEVDSHVVSTDSSKGMKGAISDYLFYTIGGGTVISQPPSHSNMQKLSIGLGWNSDLMCGNFDINTTVKNQLNGATRGFKDMMSNVINSATGAVASLPAMIIQRANPGLYELLTNGVLQASVSFDKAQLNCQKMSQKMADYAYSNQWTQSAIGEEFKRVVATTSDAVSADNQLKTSTGKEGVRWIGGKKRGGIGQPAIKPTYDLAKAGFNILNKQPITSHHSVNESACKGSLCRRYKTSDEAAKAVVSVLGDRAIRTCSETKECHSGGEENKSGTSAVGVGFSPMLEETTQENMALLIKLVNGHLKPNSTNLAQLKTGDLAVSRGVIQALKEDPDNVALVQRLAGELAMSDTVATAFGMRRMLIAGQSEPHVAEHKIALEETDRRLAFLDREILALKNEMEIRKAISNNTLLMVLSRQESRDAENGVHQPICISDNSTHCRVLLIVVNEHVMDDITFEFLIEQYFYYKLLRPTTMRSYRKVLRTFEEFTSLNPAQIDQLTVLQWRDLVLGDNKRSSRTWNNKVTHMRALFNFGIEQELLPHKKNPFNGTVVRAGAKKKKVLTKSQMDDMYRRMTHYLELEEKQGYGYVCDGRKNALYPAWFWMTAMNVFRYTAIRQGQLLHIRLGDINLEETWIHLCEEGAKNHRKHRVPIVSALYPSLENLVKEAQKVGVELTDQVFNVGWFDLMKRKKHPKTMGEYPLRSFFKRLSAECNFMVSPHRFRHTVATHMMQSPERNLYVVKRLLGHASITSTLEYIDESVDNLRDILEAELM</sequence>
<name>A0A379F614_PROVU</name>
<dbReference type="PANTHER" id="PTHR30349">
    <property type="entry name" value="PHAGE INTEGRASE-RELATED"/>
    <property type="match status" value="1"/>
</dbReference>
<accession>A0A379F614</accession>
<evidence type="ECO:0000256" key="7">
    <source>
        <dbReference type="SAM" id="Phobius"/>
    </source>
</evidence>
<evidence type="ECO:0000256" key="4">
    <source>
        <dbReference type="ARBA" id="ARBA00023172"/>
    </source>
</evidence>
<dbReference type="PROSITE" id="PS51898">
    <property type="entry name" value="TYR_RECOMBINASE"/>
    <property type="match status" value="1"/>
</dbReference>
<evidence type="ECO:0000256" key="1">
    <source>
        <dbReference type="ARBA" id="ARBA00008857"/>
    </source>
</evidence>
<dbReference type="InterPro" id="IPR021204">
    <property type="entry name" value="Integr_conj_element_PFL4711"/>
</dbReference>
<evidence type="ECO:0000259" key="9">
    <source>
        <dbReference type="PROSITE" id="PS51900"/>
    </source>
</evidence>
<evidence type="ECO:0000256" key="3">
    <source>
        <dbReference type="ARBA" id="ARBA00023125"/>
    </source>
</evidence>
<dbReference type="Gene3D" id="1.10.150.130">
    <property type="match status" value="1"/>
</dbReference>
<protein>
    <submittedName>
        <fullName evidence="10">Phage integrase</fullName>
    </submittedName>
</protein>
<dbReference type="Gene3D" id="1.10.443.10">
    <property type="entry name" value="Intergrase catalytic core"/>
    <property type="match status" value="1"/>
</dbReference>
<feature type="transmembrane region" description="Helical" evidence="7">
    <location>
        <begin position="7"/>
        <end position="26"/>
    </location>
</feature>
<dbReference type="NCBIfam" id="TIGR03755">
    <property type="entry name" value="conj_TIGR03755"/>
    <property type="match status" value="1"/>
</dbReference>
<dbReference type="PANTHER" id="PTHR30349:SF41">
    <property type="entry name" value="INTEGRASE_RECOMBINASE PROTEIN MJ0367-RELATED"/>
    <property type="match status" value="1"/>
</dbReference>
<dbReference type="GO" id="GO:0006310">
    <property type="term" value="P:DNA recombination"/>
    <property type="evidence" value="ECO:0007669"/>
    <property type="project" value="UniProtKB-KW"/>
</dbReference>
<evidence type="ECO:0000256" key="6">
    <source>
        <dbReference type="SAM" id="Coils"/>
    </source>
</evidence>
<keyword evidence="6" id="KW-0175">Coiled coil</keyword>
<dbReference type="InterPro" id="IPR010998">
    <property type="entry name" value="Integrase_recombinase_N"/>
</dbReference>
<evidence type="ECO:0000259" key="8">
    <source>
        <dbReference type="PROSITE" id="PS51898"/>
    </source>
</evidence>
<evidence type="ECO:0000313" key="11">
    <source>
        <dbReference type="Proteomes" id="UP000254331"/>
    </source>
</evidence>
<dbReference type="InterPro" id="IPR044068">
    <property type="entry name" value="CB"/>
</dbReference>
<feature type="coiled-coil region" evidence="6">
    <location>
        <begin position="396"/>
        <end position="423"/>
    </location>
</feature>
<dbReference type="GO" id="GO:0003677">
    <property type="term" value="F:DNA binding"/>
    <property type="evidence" value="ECO:0007669"/>
    <property type="project" value="UniProtKB-UniRule"/>
</dbReference>
<evidence type="ECO:0000256" key="2">
    <source>
        <dbReference type="ARBA" id="ARBA00022908"/>
    </source>
</evidence>
<reference evidence="10 11" key="1">
    <citation type="submission" date="2018-06" db="EMBL/GenBank/DDBJ databases">
        <authorList>
            <consortium name="Pathogen Informatics"/>
            <person name="Doyle S."/>
        </authorList>
    </citation>
    <scope>NUCLEOTIDE SEQUENCE [LARGE SCALE GENOMIC DNA]</scope>
    <source>
        <strain evidence="10 11">NCTC10376</strain>
    </source>
</reference>
<dbReference type="PROSITE" id="PS51900">
    <property type="entry name" value="CB"/>
    <property type="match status" value="1"/>
</dbReference>
<keyword evidence="3 5" id="KW-0238">DNA-binding</keyword>
<dbReference type="InterPro" id="IPR011010">
    <property type="entry name" value="DNA_brk_join_enz"/>
</dbReference>
<keyword evidence="4" id="KW-0233">DNA recombination</keyword>
<organism evidence="10 11">
    <name type="scientific">Proteus vulgaris</name>
    <dbReference type="NCBI Taxonomy" id="585"/>
    <lineage>
        <taxon>Bacteria</taxon>
        <taxon>Pseudomonadati</taxon>
        <taxon>Pseudomonadota</taxon>
        <taxon>Gammaproteobacteria</taxon>
        <taxon>Enterobacterales</taxon>
        <taxon>Morganellaceae</taxon>
        <taxon>Proteus</taxon>
    </lineage>
</organism>
<proteinExistence type="inferred from homology"/>
<dbReference type="InterPro" id="IPR013762">
    <property type="entry name" value="Integrase-like_cat_sf"/>
</dbReference>
<dbReference type="InterPro" id="IPR002104">
    <property type="entry name" value="Integrase_catalytic"/>
</dbReference>
<comment type="similarity">
    <text evidence="1">Belongs to the 'phage' integrase family.</text>
</comment>
<dbReference type="AlphaFoldDB" id="A0A379F614"/>